<evidence type="ECO:0000313" key="2">
    <source>
        <dbReference type="EMBL" id="CAJ0963734.1"/>
    </source>
</evidence>
<dbReference type="Proteomes" id="UP001176940">
    <property type="component" value="Unassembled WGS sequence"/>
</dbReference>
<feature type="region of interest" description="Disordered" evidence="1">
    <location>
        <begin position="1"/>
        <end position="24"/>
    </location>
</feature>
<gene>
    <name evidence="2" type="ORF">RIMI_LOCUS18779259</name>
</gene>
<dbReference type="EMBL" id="CAUEEQ010058165">
    <property type="protein sequence ID" value="CAJ0963734.1"/>
    <property type="molecule type" value="Genomic_DNA"/>
</dbReference>
<evidence type="ECO:0000256" key="1">
    <source>
        <dbReference type="SAM" id="MobiDB-lite"/>
    </source>
</evidence>
<name>A0ABN9MCR1_9NEOB</name>
<organism evidence="2 3">
    <name type="scientific">Ranitomeya imitator</name>
    <name type="common">mimic poison frog</name>
    <dbReference type="NCBI Taxonomy" id="111125"/>
    <lineage>
        <taxon>Eukaryota</taxon>
        <taxon>Metazoa</taxon>
        <taxon>Chordata</taxon>
        <taxon>Craniata</taxon>
        <taxon>Vertebrata</taxon>
        <taxon>Euteleostomi</taxon>
        <taxon>Amphibia</taxon>
        <taxon>Batrachia</taxon>
        <taxon>Anura</taxon>
        <taxon>Neobatrachia</taxon>
        <taxon>Hyloidea</taxon>
        <taxon>Dendrobatidae</taxon>
        <taxon>Dendrobatinae</taxon>
        <taxon>Ranitomeya</taxon>
    </lineage>
</organism>
<proteinExistence type="predicted"/>
<keyword evidence="3" id="KW-1185">Reference proteome</keyword>
<accession>A0ABN9MCR1</accession>
<reference evidence="2" key="1">
    <citation type="submission" date="2023-07" db="EMBL/GenBank/DDBJ databases">
        <authorList>
            <person name="Stuckert A."/>
        </authorList>
    </citation>
    <scope>NUCLEOTIDE SEQUENCE</scope>
</reference>
<protein>
    <submittedName>
        <fullName evidence="2">Uncharacterized protein</fullName>
    </submittedName>
</protein>
<feature type="compositionally biased region" description="Polar residues" evidence="1">
    <location>
        <begin position="14"/>
        <end position="24"/>
    </location>
</feature>
<sequence length="127" mass="14024">MSNRARNGMMKQRLMQSGGQTSAKMATAHQTKERLPLLDVERTYTVLAGCTTGQKSSKAGGMKINSLIMEQEQQKTVLSLVTTPSLSGINPLNWVVRLPIVPAKNYLTSTFVTTAQPNYFQFDPMTN</sequence>
<comment type="caution">
    <text evidence="2">The sequence shown here is derived from an EMBL/GenBank/DDBJ whole genome shotgun (WGS) entry which is preliminary data.</text>
</comment>
<evidence type="ECO:0000313" key="3">
    <source>
        <dbReference type="Proteomes" id="UP001176940"/>
    </source>
</evidence>